<proteinExistence type="inferred from homology"/>
<feature type="domain" description="CENP-V/GFA" evidence="4">
    <location>
        <begin position="7"/>
        <end position="105"/>
    </location>
</feature>
<dbReference type="InterPro" id="IPR006913">
    <property type="entry name" value="CENP-V/GFA"/>
</dbReference>
<dbReference type="InterPro" id="IPR011057">
    <property type="entry name" value="Mss4-like_sf"/>
</dbReference>
<comment type="similarity">
    <text evidence="1">Belongs to the Gfa family.</text>
</comment>
<dbReference type="Pfam" id="PF04828">
    <property type="entry name" value="GFA"/>
    <property type="match status" value="1"/>
</dbReference>
<reference evidence="5 6" key="1">
    <citation type="submission" date="2018-05" db="EMBL/GenBank/DDBJ databases">
        <title>Vibrio limimaris sp. nov., isolated from marine sediment.</title>
        <authorList>
            <person name="Li C.-M."/>
        </authorList>
    </citation>
    <scope>NUCLEOTIDE SEQUENCE [LARGE SCALE GENOMIC DNA]</scope>
    <source>
        <strain evidence="5 6">E4404</strain>
    </source>
</reference>
<dbReference type="SUPFAM" id="SSF51316">
    <property type="entry name" value="Mss4-like"/>
    <property type="match status" value="1"/>
</dbReference>
<evidence type="ECO:0000256" key="3">
    <source>
        <dbReference type="ARBA" id="ARBA00022833"/>
    </source>
</evidence>
<evidence type="ECO:0000313" key="5">
    <source>
        <dbReference type="EMBL" id="PWI33306.1"/>
    </source>
</evidence>
<dbReference type="GO" id="GO:0046872">
    <property type="term" value="F:metal ion binding"/>
    <property type="evidence" value="ECO:0007669"/>
    <property type="project" value="UniProtKB-KW"/>
</dbReference>
<dbReference type="EMBL" id="QFWT01000005">
    <property type="protein sequence ID" value="PWI33306.1"/>
    <property type="molecule type" value="Genomic_DNA"/>
</dbReference>
<keyword evidence="3" id="KW-0862">Zinc</keyword>
<organism evidence="5 6">
    <name type="scientific">Vibrio albus</name>
    <dbReference type="NCBI Taxonomy" id="2200953"/>
    <lineage>
        <taxon>Bacteria</taxon>
        <taxon>Pseudomonadati</taxon>
        <taxon>Pseudomonadota</taxon>
        <taxon>Gammaproteobacteria</taxon>
        <taxon>Vibrionales</taxon>
        <taxon>Vibrionaceae</taxon>
        <taxon>Vibrio</taxon>
    </lineage>
</organism>
<evidence type="ECO:0000313" key="6">
    <source>
        <dbReference type="Proteomes" id="UP000245362"/>
    </source>
</evidence>
<evidence type="ECO:0000259" key="4">
    <source>
        <dbReference type="Pfam" id="PF04828"/>
    </source>
</evidence>
<keyword evidence="6" id="KW-1185">Reference proteome</keyword>
<comment type="caution">
    <text evidence="5">The sequence shown here is derived from an EMBL/GenBank/DDBJ whole genome shotgun (WGS) entry which is preliminary data.</text>
</comment>
<gene>
    <name evidence="5" type="ORF">DI392_10645</name>
</gene>
<dbReference type="RefSeq" id="WP_109319890.1">
    <property type="nucleotide sequence ID" value="NZ_QFWT01000005.1"/>
</dbReference>
<evidence type="ECO:0000256" key="2">
    <source>
        <dbReference type="ARBA" id="ARBA00022723"/>
    </source>
</evidence>
<dbReference type="Proteomes" id="UP000245362">
    <property type="component" value="Unassembled WGS sequence"/>
</dbReference>
<keyword evidence="2" id="KW-0479">Metal-binding</keyword>
<protein>
    <submittedName>
        <fullName evidence="5">Aldehyde-activating protein</fullName>
    </submittedName>
</protein>
<accession>A0A2U3B920</accession>
<dbReference type="GO" id="GO:0016846">
    <property type="term" value="F:carbon-sulfur lyase activity"/>
    <property type="evidence" value="ECO:0007669"/>
    <property type="project" value="InterPro"/>
</dbReference>
<dbReference type="AlphaFoldDB" id="A0A2U3B920"/>
<sequence length="133" mass="15002">MSKIRIATCSCNLVTLRCSGDPASTIPFQCLQSQLRTGSIFGVQVGFLTEQTHIDGDVITYTRIYEDGSEIIFHFCPRCGDTMLLKTEFAPDYVIVPVGLFNEQDFPIRGVSTYEEKSKGWIKFDSEIDQFVK</sequence>
<dbReference type="OrthoDB" id="4188830at2"/>
<dbReference type="Gene3D" id="3.90.1590.10">
    <property type="entry name" value="glutathione-dependent formaldehyde- activating enzyme (gfa)"/>
    <property type="match status" value="1"/>
</dbReference>
<evidence type="ECO:0000256" key="1">
    <source>
        <dbReference type="ARBA" id="ARBA00005495"/>
    </source>
</evidence>
<name>A0A2U3B920_9VIBR</name>